<keyword evidence="3" id="KW-0238">DNA-binding</keyword>
<protein>
    <submittedName>
        <fullName evidence="6">LysR family transcriptional regulator</fullName>
    </submittedName>
</protein>
<evidence type="ECO:0000313" key="6">
    <source>
        <dbReference type="EMBL" id="RVU32868.1"/>
    </source>
</evidence>
<name>A0A437QE84_9GAMM</name>
<evidence type="ECO:0000256" key="3">
    <source>
        <dbReference type="ARBA" id="ARBA00023125"/>
    </source>
</evidence>
<dbReference type="SUPFAM" id="SSF46785">
    <property type="entry name" value="Winged helix' DNA-binding domain"/>
    <property type="match status" value="1"/>
</dbReference>
<dbReference type="RefSeq" id="WP_127693036.1">
    <property type="nucleotide sequence ID" value="NZ_SACQ01000001.1"/>
</dbReference>
<dbReference type="InterPro" id="IPR036390">
    <property type="entry name" value="WH_DNA-bd_sf"/>
</dbReference>
<accession>A0A437QE84</accession>
<dbReference type="CDD" id="cd08422">
    <property type="entry name" value="PBP2_CrgA_like"/>
    <property type="match status" value="1"/>
</dbReference>
<evidence type="ECO:0000313" key="7">
    <source>
        <dbReference type="Proteomes" id="UP000282818"/>
    </source>
</evidence>
<evidence type="ECO:0000256" key="4">
    <source>
        <dbReference type="ARBA" id="ARBA00023163"/>
    </source>
</evidence>
<dbReference type="GO" id="GO:0003700">
    <property type="term" value="F:DNA-binding transcription factor activity"/>
    <property type="evidence" value="ECO:0007669"/>
    <property type="project" value="InterPro"/>
</dbReference>
<evidence type="ECO:0000259" key="5">
    <source>
        <dbReference type="PROSITE" id="PS50931"/>
    </source>
</evidence>
<dbReference type="GO" id="GO:0006351">
    <property type="term" value="P:DNA-templated transcription"/>
    <property type="evidence" value="ECO:0007669"/>
    <property type="project" value="TreeGrafter"/>
</dbReference>
<sequence length="313" mass="34855">MKTEDLQLFIQTADSGSISRAGDRLGITPAAASAAIKRLEEQLNVALFIRSTRQIRLTQEGEQFLAHCREALHSLDAGYAAMRALKGKAAGELRISAPSDLGRNLLLPWIDEIMAAHPDLTITLLLGDSLADFYLDRVDLAIRYGTPEDSSKVAFHLATTERVLCASPSYLARFGEPDTPEALGSHNCLRYQLSNRFNDLWEFYRRDNPGEHTTMRVSGNRKTNDADAVRLWALNGEGVAYKSRIDIHDDLVAGRLVPLLPAYRSAPVELYLICPTRAQVTPAVIIIRDLLRERFSQYIEGHNVAAHRDSECL</sequence>
<dbReference type="Proteomes" id="UP000282818">
    <property type="component" value="Unassembled WGS sequence"/>
</dbReference>
<dbReference type="PROSITE" id="PS50931">
    <property type="entry name" value="HTH_LYSR"/>
    <property type="match status" value="1"/>
</dbReference>
<comment type="similarity">
    <text evidence="1">Belongs to the LysR transcriptional regulatory family.</text>
</comment>
<dbReference type="InterPro" id="IPR005119">
    <property type="entry name" value="LysR_subst-bd"/>
</dbReference>
<dbReference type="InterPro" id="IPR000847">
    <property type="entry name" value="LysR_HTH_N"/>
</dbReference>
<dbReference type="Pfam" id="PF00126">
    <property type="entry name" value="HTH_1"/>
    <property type="match status" value="1"/>
</dbReference>
<dbReference type="GO" id="GO:0043565">
    <property type="term" value="F:sequence-specific DNA binding"/>
    <property type="evidence" value="ECO:0007669"/>
    <property type="project" value="TreeGrafter"/>
</dbReference>
<evidence type="ECO:0000256" key="2">
    <source>
        <dbReference type="ARBA" id="ARBA00023015"/>
    </source>
</evidence>
<dbReference type="Gene3D" id="1.10.10.10">
    <property type="entry name" value="Winged helix-like DNA-binding domain superfamily/Winged helix DNA-binding domain"/>
    <property type="match status" value="1"/>
</dbReference>
<dbReference type="EMBL" id="SACQ01000001">
    <property type="protein sequence ID" value="RVU32868.1"/>
    <property type="molecule type" value="Genomic_DNA"/>
</dbReference>
<comment type="caution">
    <text evidence="6">The sequence shown here is derived from an EMBL/GenBank/DDBJ whole genome shotgun (WGS) entry which is preliminary data.</text>
</comment>
<dbReference type="SUPFAM" id="SSF53850">
    <property type="entry name" value="Periplasmic binding protein-like II"/>
    <property type="match status" value="1"/>
</dbReference>
<organism evidence="6 7">
    <name type="scientific">Neptunomonas marina</name>
    <dbReference type="NCBI Taxonomy" id="1815562"/>
    <lineage>
        <taxon>Bacteria</taxon>
        <taxon>Pseudomonadati</taxon>
        <taxon>Pseudomonadota</taxon>
        <taxon>Gammaproteobacteria</taxon>
        <taxon>Oceanospirillales</taxon>
        <taxon>Oceanospirillaceae</taxon>
        <taxon>Neptunomonas</taxon>
    </lineage>
</organism>
<dbReference type="InterPro" id="IPR058163">
    <property type="entry name" value="LysR-type_TF_proteobact-type"/>
</dbReference>
<dbReference type="InterPro" id="IPR036388">
    <property type="entry name" value="WH-like_DNA-bd_sf"/>
</dbReference>
<dbReference type="PANTHER" id="PTHR30537">
    <property type="entry name" value="HTH-TYPE TRANSCRIPTIONAL REGULATOR"/>
    <property type="match status" value="1"/>
</dbReference>
<dbReference type="AlphaFoldDB" id="A0A437QE84"/>
<dbReference type="PANTHER" id="PTHR30537:SF21">
    <property type="entry name" value="HTH-TYPE TRANSCRIPTIONAL REGULATOR SINR-RELATED"/>
    <property type="match status" value="1"/>
</dbReference>
<reference evidence="6 7" key="1">
    <citation type="submission" date="2019-01" db="EMBL/GenBank/DDBJ databases">
        <authorList>
            <person name="Chen W.-M."/>
        </authorList>
    </citation>
    <scope>NUCLEOTIDE SEQUENCE [LARGE SCALE GENOMIC DNA]</scope>
    <source>
        <strain evidence="6 7">HPM-16</strain>
    </source>
</reference>
<dbReference type="FunFam" id="3.40.190.290:FF:000001">
    <property type="entry name" value="Transcriptional regulator, LysR family"/>
    <property type="match status" value="1"/>
</dbReference>
<gene>
    <name evidence="6" type="ORF">EOE65_04215</name>
</gene>
<proteinExistence type="inferred from homology"/>
<dbReference type="Pfam" id="PF03466">
    <property type="entry name" value="LysR_substrate"/>
    <property type="match status" value="1"/>
</dbReference>
<dbReference type="Gene3D" id="3.40.190.290">
    <property type="match status" value="1"/>
</dbReference>
<feature type="domain" description="HTH lysR-type" evidence="5">
    <location>
        <begin position="1"/>
        <end position="58"/>
    </location>
</feature>
<keyword evidence="4" id="KW-0804">Transcription</keyword>
<evidence type="ECO:0000256" key="1">
    <source>
        <dbReference type="ARBA" id="ARBA00009437"/>
    </source>
</evidence>
<keyword evidence="7" id="KW-1185">Reference proteome</keyword>
<keyword evidence="2" id="KW-0805">Transcription regulation</keyword>
<dbReference type="FunFam" id="1.10.10.10:FF:000001">
    <property type="entry name" value="LysR family transcriptional regulator"/>
    <property type="match status" value="1"/>
</dbReference>